<dbReference type="SUPFAM" id="SSF55418">
    <property type="entry name" value="eIF4e-like"/>
    <property type="match status" value="1"/>
</dbReference>
<dbReference type="PANTHER" id="PTHR11960:SF66">
    <property type="entry name" value="EUKARYOTIC TRANSLATION INITIATION FACTOR 4E TYPE 3"/>
    <property type="match status" value="1"/>
</dbReference>
<dbReference type="Ensembl" id="ENSOMYT00000100761.2">
    <property type="protein sequence ID" value="ENSOMYP00000092635.2"/>
    <property type="gene ID" value="ENSOMYG00000042478.2"/>
</dbReference>
<proteinExistence type="inferred from homology"/>
<dbReference type="GO" id="GO:0006417">
    <property type="term" value="P:regulation of translation"/>
    <property type="evidence" value="ECO:0007669"/>
    <property type="project" value="UniProtKB-KW"/>
</dbReference>
<keyword evidence="4 6" id="KW-0694">RNA-binding</keyword>
<evidence type="ECO:0000256" key="4">
    <source>
        <dbReference type="ARBA" id="ARBA00022884"/>
    </source>
</evidence>
<evidence type="ECO:0008006" key="9">
    <source>
        <dbReference type="Google" id="ProtNLM"/>
    </source>
</evidence>
<reference evidence="7" key="2">
    <citation type="submission" date="2025-08" db="UniProtKB">
        <authorList>
            <consortium name="Ensembl"/>
        </authorList>
    </citation>
    <scope>IDENTIFICATION</scope>
</reference>
<dbReference type="GO" id="GO:0000340">
    <property type="term" value="F:RNA 7-methylguanosine cap binding"/>
    <property type="evidence" value="ECO:0007669"/>
    <property type="project" value="TreeGrafter"/>
</dbReference>
<dbReference type="PANTHER" id="PTHR11960">
    <property type="entry name" value="EUKARYOTIC TRANSLATION INITIATION FACTOR 4E RELATED"/>
    <property type="match status" value="1"/>
</dbReference>
<dbReference type="Pfam" id="PF01652">
    <property type="entry name" value="IF4E"/>
    <property type="match status" value="1"/>
</dbReference>
<sequence length="279" mass="31493">MAVPAVPNLQLNKTVSQNSPERNIHIDERELENITNNDGNGTLPLHSPWTFWLDRSLPGTTAAECESGLKKIYTVQTVQSFWSVYNNIPGVSSLPLRCSYHLMRGERRPLWEEESNAKGGVWKMKVPKESTPAVWKELLLATIGEQFTDYCASGKSVKGESTSCAVFFRLQLWVLVYMVCCQLVQSCLMSQSTIQNNSVKYHAHPMVSGPSDAILFYIPQIVQVLRYDRMGYERVHPVGGPDVSALGLLVLGLRKFESGIRINITMSHRFYTMYFLLAK</sequence>
<keyword evidence="8" id="KW-1185">Reference proteome</keyword>
<organism evidence="7 8">
    <name type="scientific">Oncorhynchus mykiss</name>
    <name type="common">Rainbow trout</name>
    <name type="synonym">Salmo gairdneri</name>
    <dbReference type="NCBI Taxonomy" id="8022"/>
    <lineage>
        <taxon>Eukaryota</taxon>
        <taxon>Metazoa</taxon>
        <taxon>Chordata</taxon>
        <taxon>Craniata</taxon>
        <taxon>Vertebrata</taxon>
        <taxon>Euteleostomi</taxon>
        <taxon>Actinopterygii</taxon>
        <taxon>Neopterygii</taxon>
        <taxon>Teleostei</taxon>
        <taxon>Protacanthopterygii</taxon>
        <taxon>Salmoniformes</taxon>
        <taxon>Salmonidae</taxon>
        <taxon>Salmoninae</taxon>
        <taxon>Oncorhynchus</taxon>
    </lineage>
</organism>
<evidence type="ECO:0000256" key="3">
    <source>
        <dbReference type="ARBA" id="ARBA00022845"/>
    </source>
</evidence>
<name>A0A8C7UG33_ONCMY</name>
<comment type="similarity">
    <text evidence="1 6">Belongs to the eukaryotic initiation factor 4E family.</text>
</comment>
<dbReference type="InterPro" id="IPR001040">
    <property type="entry name" value="TIF_eIF_4E"/>
</dbReference>
<keyword evidence="3" id="KW-0810">Translation regulation</keyword>
<reference evidence="7" key="1">
    <citation type="submission" date="2020-07" db="EMBL/GenBank/DDBJ databases">
        <title>A long reads based de novo assembly of the rainbow trout Arlee double haploid line genome.</title>
        <authorList>
            <person name="Gao G."/>
            <person name="Palti Y."/>
        </authorList>
    </citation>
    <scope>NUCLEOTIDE SEQUENCE [LARGE SCALE GENOMIC DNA]</scope>
</reference>
<evidence type="ECO:0000313" key="8">
    <source>
        <dbReference type="Proteomes" id="UP000694395"/>
    </source>
</evidence>
<reference evidence="7" key="3">
    <citation type="submission" date="2025-09" db="UniProtKB">
        <authorList>
            <consortium name="Ensembl"/>
        </authorList>
    </citation>
    <scope>IDENTIFICATION</scope>
</reference>
<evidence type="ECO:0000256" key="5">
    <source>
        <dbReference type="ARBA" id="ARBA00022917"/>
    </source>
</evidence>
<accession>A0A8C7UG33</accession>
<dbReference type="InterPro" id="IPR023398">
    <property type="entry name" value="TIF_eIF4e-like"/>
</dbReference>
<evidence type="ECO:0000313" key="7">
    <source>
        <dbReference type="Ensembl" id="ENSOMYP00000092635.2"/>
    </source>
</evidence>
<keyword evidence="5 6" id="KW-0648">Protein biosynthesis</keyword>
<evidence type="ECO:0000256" key="6">
    <source>
        <dbReference type="RuleBase" id="RU004374"/>
    </source>
</evidence>
<dbReference type="Proteomes" id="UP000694395">
    <property type="component" value="Chromosome 9"/>
</dbReference>
<dbReference type="AlphaFoldDB" id="A0A8C7UG33"/>
<protein>
    <recommendedName>
        <fullName evidence="9">Eukaryotic translation initiation factor 4E type 3</fullName>
    </recommendedName>
</protein>
<evidence type="ECO:0000256" key="2">
    <source>
        <dbReference type="ARBA" id="ARBA00022540"/>
    </source>
</evidence>
<dbReference type="GeneTree" id="ENSGT00940000155865"/>
<dbReference type="GO" id="GO:0003743">
    <property type="term" value="F:translation initiation factor activity"/>
    <property type="evidence" value="ECO:0007669"/>
    <property type="project" value="UniProtKB-KW"/>
</dbReference>
<dbReference type="Gene3D" id="3.30.760.10">
    <property type="entry name" value="RNA Cap, Translation Initiation Factor Eif4e"/>
    <property type="match status" value="1"/>
</dbReference>
<gene>
    <name evidence="7" type="primary">LOC110532442</name>
</gene>
<evidence type="ECO:0000256" key="1">
    <source>
        <dbReference type="ARBA" id="ARBA00009860"/>
    </source>
</evidence>
<keyword evidence="2 6" id="KW-0396">Initiation factor</keyword>
<dbReference type="GO" id="GO:0016281">
    <property type="term" value="C:eukaryotic translation initiation factor 4F complex"/>
    <property type="evidence" value="ECO:0007669"/>
    <property type="project" value="TreeGrafter"/>
</dbReference>